<proteinExistence type="predicted"/>
<evidence type="ECO:0000313" key="2">
    <source>
        <dbReference type="EMBL" id="ASP23009.1"/>
    </source>
</evidence>
<name>A0A222E9W3_9RHOB</name>
<dbReference type="Proteomes" id="UP000203589">
    <property type="component" value="Chromosome"/>
</dbReference>
<organism evidence="2 3">
    <name type="scientific">Antarctobacter heliothermus</name>
    <dbReference type="NCBI Taxonomy" id="74033"/>
    <lineage>
        <taxon>Bacteria</taxon>
        <taxon>Pseudomonadati</taxon>
        <taxon>Pseudomonadota</taxon>
        <taxon>Alphaproteobacteria</taxon>
        <taxon>Rhodobacterales</taxon>
        <taxon>Roseobacteraceae</taxon>
        <taxon>Antarctobacter</taxon>
    </lineage>
</organism>
<dbReference type="EMBL" id="CP022540">
    <property type="protein sequence ID" value="ASP23009.1"/>
    <property type="molecule type" value="Genomic_DNA"/>
</dbReference>
<feature type="signal peptide" evidence="1">
    <location>
        <begin position="1"/>
        <end position="19"/>
    </location>
</feature>
<gene>
    <name evidence="2" type="ORF">ANTHELSMS3_04408</name>
</gene>
<protein>
    <submittedName>
        <fullName evidence="2">Uncharacterized protein</fullName>
    </submittedName>
</protein>
<dbReference type="OrthoDB" id="9867153at2"/>
<reference evidence="2 3" key="1">
    <citation type="submission" date="2017-07" db="EMBL/GenBank/DDBJ databases">
        <title>Genome Sequence of Antarctobacter heliothermus Strain SMS3 Isolated from a culture of the Diatom Skeletonema marinoi.</title>
        <authorList>
            <person name="Topel M."/>
            <person name="Pinder M.I.M."/>
            <person name="Johansson O.N."/>
            <person name="Kourtchenko O."/>
            <person name="Godhe A."/>
            <person name="Clarke A.K."/>
        </authorList>
    </citation>
    <scope>NUCLEOTIDE SEQUENCE [LARGE SCALE GENOMIC DNA]</scope>
    <source>
        <strain evidence="2 3">SMS3</strain>
    </source>
</reference>
<evidence type="ECO:0000313" key="3">
    <source>
        <dbReference type="Proteomes" id="UP000203589"/>
    </source>
</evidence>
<feature type="chain" id="PRO_5012510708" evidence="1">
    <location>
        <begin position="20"/>
        <end position="88"/>
    </location>
</feature>
<evidence type="ECO:0000256" key="1">
    <source>
        <dbReference type="SAM" id="SignalP"/>
    </source>
</evidence>
<dbReference type="RefSeq" id="WP_094036694.1">
    <property type="nucleotide sequence ID" value="NZ_CP022540.1"/>
</dbReference>
<accession>A0A222E9W3</accession>
<keyword evidence="1" id="KW-0732">Signal</keyword>
<keyword evidence="3" id="KW-1185">Reference proteome</keyword>
<dbReference type="KEGG" id="aht:ANTHELSMS3_04408"/>
<sequence length="88" mass="9087">MRSIVIALVCSLCASAASAGPLTCWYNSSGAFTGADGGSRGLPETQWGMSYAIPNPDGSGSGDYAYVIILPTYDSGNDCPESAELRDE</sequence>
<dbReference type="AlphaFoldDB" id="A0A222E9W3"/>